<proteinExistence type="predicted"/>
<dbReference type="AlphaFoldDB" id="A0AAV5DEY4"/>
<evidence type="ECO:0000313" key="2">
    <source>
        <dbReference type="EMBL" id="GJN09005.1"/>
    </source>
</evidence>
<sequence>MLAAGRRRAPCGAALVALLAAAAVTATVAAGADDFFSPLAPMLSPIINSICKTVACGKGNCTVESGTVLGYRCECDPGWT</sequence>
<reference evidence="2" key="2">
    <citation type="submission" date="2021-12" db="EMBL/GenBank/DDBJ databases">
        <title>Resequencing data analysis of finger millet.</title>
        <authorList>
            <person name="Hatakeyama M."/>
            <person name="Aluri S."/>
            <person name="Balachadran M.T."/>
            <person name="Sivarajan S.R."/>
            <person name="Poveda L."/>
            <person name="Shimizu-Inatsugi R."/>
            <person name="Schlapbach R."/>
            <person name="Sreeman S.M."/>
            <person name="Shimizu K.K."/>
        </authorList>
    </citation>
    <scope>NUCLEOTIDE SEQUENCE</scope>
</reference>
<feature type="signal peptide" evidence="1">
    <location>
        <begin position="1"/>
        <end position="26"/>
    </location>
</feature>
<reference evidence="2" key="1">
    <citation type="journal article" date="2018" name="DNA Res.">
        <title>Multiple hybrid de novo genome assembly of finger millet, an orphan allotetraploid crop.</title>
        <authorList>
            <person name="Hatakeyama M."/>
            <person name="Aluri S."/>
            <person name="Balachadran M.T."/>
            <person name="Sivarajan S.R."/>
            <person name="Patrignani A."/>
            <person name="Gruter S."/>
            <person name="Poveda L."/>
            <person name="Shimizu-Inatsugi R."/>
            <person name="Baeten J."/>
            <person name="Francoijs K.J."/>
            <person name="Nataraja K.N."/>
            <person name="Reddy Y.A.N."/>
            <person name="Phadnis S."/>
            <person name="Ravikumar R.L."/>
            <person name="Schlapbach R."/>
            <person name="Sreeman S.M."/>
            <person name="Shimizu K.K."/>
        </authorList>
    </citation>
    <scope>NUCLEOTIDE SEQUENCE</scope>
</reference>
<keyword evidence="3" id="KW-1185">Reference proteome</keyword>
<comment type="caution">
    <text evidence="2">The sequence shown here is derived from an EMBL/GenBank/DDBJ whole genome shotgun (WGS) entry which is preliminary data.</text>
</comment>
<dbReference type="PANTHER" id="PTHR33881:SF17">
    <property type="entry name" value="EGF-LIKE DOMAIN-CONTAINING PROTEIN"/>
    <property type="match status" value="1"/>
</dbReference>
<name>A0AAV5DEY4_ELECO</name>
<evidence type="ECO:0000313" key="3">
    <source>
        <dbReference type="Proteomes" id="UP001054889"/>
    </source>
</evidence>
<accession>A0AAV5DEY4</accession>
<dbReference type="EMBL" id="BQKI01000015">
    <property type="protein sequence ID" value="GJN09005.1"/>
    <property type="molecule type" value="Genomic_DNA"/>
</dbReference>
<organism evidence="2 3">
    <name type="scientific">Eleusine coracana subsp. coracana</name>
    <dbReference type="NCBI Taxonomy" id="191504"/>
    <lineage>
        <taxon>Eukaryota</taxon>
        <taxon>Viridiplantae</taxon>
        <taxon>Streptophyta</taxon>
        <taxon>Embryophyta</taxon>
        <taxon>Tracheophyta</taxon>
        <taxon>Spermatophyta</taxon>
        <taxon>Magnoliopsida</taxon>
        <taxon>Liliopsida</taxon>
        <taxon>Poales</taxon>
        <taxon>Poaceae</taxon>
        <taxon>PACMAD clade</taxon>
        <taxon>Chloridoideae</taxon>
        <taxon>Cynodonteae</taxon>
        <taxon>Eleusininae</taxon>
        <taxon>Eleusine</taxon>
    </lineage>
</organism>
<gene>
    <name evidence="2" type="primary">ga26970</name>
    <name evidence="2" type="ORF">PR202_ga26970</name>
</gene>
<evidence type="ECO:0000256" key="1">
    <source>
        <dbReference type="SAM" id="SignalP"/>
    </source>
</evidence>
<keyword evidence="1" id="KW-0732">Signal</keyword>
<dbReference type="Proteomes" id="UP001054889">
    <property type="component" value="Unassembled WGS sequence"/>
</dbReference>
<protein>
    <recommendedName>
        <fullName evidence="4">EGF-like domain-containing protein</fullName>
    </recommendedName>
</protein>
<feature type="chain" id="PRO_5043517693" description="EGF-like domain-containing protein" evidence="1">
    <location>
        <begin position="27"/>
        <end position="80"/>
    </location>
</feature>
<dbReference type="PANTHER" id="PTHR33881">
    <property type="entry name" value="NEUROGENIC LOCUS NOTCH-LIKE PROTEIN"/>
    <property type="match status" value="1"/>
</dbReference>
<evidence type="ECO:0008006" key="4">
    <source>
        <dbReference type="Google" id="ProtNLM"/>
    </source>
</evidence>